<evidence type="ECO:0000256" key="6">
    <source>
        <dbReference type="ARBA" id="ARBA00022989"/>
    </source>
</evidence>
<evidence type="ECO:0000256" key="7">
    <source>
        <dbReference type="ARBA" id="ARBA00023128"/>
    </source>
</evidence>
<dbReference type="EMBL" id="JQFK01000031">
    <property type="protein sequence ID" value="KGK37714.1"/>
    <property type="molecule type" value="Genomic_DNA"/>
</dbReference>
<evidence type="ECO:0000256" key="5">
    <source>
        <dbReference type="ARBA" id="ARBA00022792"/>
    </source>
</evidence>
<evidence type="ECO:0000256" key="3">
    <source>
        <dbReference type="ARBA" id="ARBA00022692"/>
    </source>
</evidence>
<sequence>MSFITDSSTPLTSILAGSSSGLLVRFFISPIDVVKIRLQLSNHSSLTSTVYHIVRKEGIRAFWKGNIPAELLYVIYGASQFTSFTIVSNVVPLHDGPLKDMIVGATAGSMATVISYPFDLLRTRLASYTKSGSKSLLLSIREIWKENGPLGFFKGCQVGIGYISILTGISFGSYSFMKRRDMDSAVAGGIAGLLSKTFVYPLDLIKRRLQIKGNLLNHIKQIYRINGFRGFYRGLSLALLKSVPSTALSLYFYEFFTKLYS</sequence>
<gene>
    <name evidence="12" type="ORF">C5L36_0A08080</name>
    <name evidence="13" type="ORF">JL09_g3142</name>
</gene>
<keyword evidence="7" id="KW-0496">Mitochondrion</keyword>
<evidence type="ECO:0000256" key="9">
    <source>
        <dbReference type="PROSITE-ProRule" id="PRU00282"/>
    </source>
</evidence>
<evidence type="ECO:0000313" key="13">
    <source>
        <dbReference type="EMBL" id="KGK37714.1"/>
    </source>
</evidence>
<dbReference type="AlphaFoldDB" id="A0A099P082"/>
<reference evidence="12 15" key="3">
    <citation type="submission" date="2018-06" db="EMBL/GenBank/DDBJ databases">
        <title>Population genomics shows no distinction between pathogenic Candida krusei and environmental Pichia kudriavzevii: One species, four names.</title>
        <authorList>
            <person name="Douglass A.P."/>
            <person name="Offei B."/>
            <person name="Braun-Galleani S."/>
            <person name="Coughlan A.Y."/>
            <person name="Martos A."/>
            <person name="Ortiz-Merino R.A."/>
            <person name="Byrne K.P."/>
            <person name="Wolfe K.H."/>
        </authorList>
    </citation>
    <scope>NUCLEOTIDE SEQUENCE [LARGE SCALE GENOMIC DNA]</scope>
    <source>
        <strain evidence="12 15">CBS573</strain>
    </source>
</reference>
<keyword evidence="3 9" id="KW-0812">Transmembrane</keyword>
<evidence type="ECO:0000313" key="15">
    <source>
        <dbReference type="Proteomes" id="UP000249293"/>
    </source>
</evidence>
<feature type="repeat" description="Solcar" evidence="9">
    <location>
        <begin position="179"/>
        <end position="259"/>
    </location>
</feature>
<evidence type="ECO:0000256" key="10">
    <source>
        <dbReference type="RuleBase" id="RU000488"/>
    </source>
</evidence>
<evidence type="ECO:0000313" key="14">
    <source>
        <dbReference type="Proteomes" id="UP000029867"/>
    </source>
</evidence>
<evidence type="ECO:0000256" key="8">
    <source>
        <dbReference type="ARBA" id="ARBA00023136"/>
    </source>
</evidence>
<dbReference type="Pfam" id="PF00153">
    <property type="entry name" value="Mito_carr"/>
    <property type="match status" value="3"/>
</dbReference>
<dbReference type="Proteomes" id="UP000029867">
    <property type="component" value="Unassembled WGS sequence"/>
</dbReference>
<dbReference type="OrthoDB" id="18574at2759"/>
<dbReference type="Gene3D" id="1.50.40.10">
    <property type="entry name" value="Mitochondrial carrier domain"/>
    <property type="match status" value="1"/>
</dbReference>
<dbReference type="GO" id="GO:1990545">
    <property type="term" value="P:mitochondrial thiamine pyrophosphate transmembrane transport"/>
    <property type="evidence" value="ECO:0007669"/>
    <property type="project" value="EnsemblFungi"/>
</dbReference>
<dbReference type="GO" id="GO:0090422">
    <property type="term" value="F:thiamine pyrophosphate transmembrane transporter activity"/>
    <property type="evidence" value="ECO:0007669"/>
    <property type="project" value="EnsemblFungi"/>
</dbReference>
<dbReference type="InterPro" id="IPR002067">
    <property type="entry name" value="MCP"/>
</dbReference>
<dbReference type="eggNOG" id="KOG0752">
    <property type="taxonomic scope" value="Eukaryota"/>
</dbReference>
<dbReference type="PRINTS" id="PR00926">
    <property type="entry name" value="MITOCARRIER"/>
</dbReference>
<dbReference type="RefSeq" id="XP_029319685.1">
    <property type="nucleotide sequence ID" value="XM_029463825.1"/>
</dbReference>
<feature type="repeat" description="Solcar" evidence="9">
    <location>
        <begin position="95"/>
        <end position="178"/>
    </location>
</feature>
<dbReference type="VEuPathDB" id="FungiDB:C5L36_0A08080"/>
<keyword evidence="6 11" id="KW-1133">Transmembrane helix</keyword>
<keyword evidence="4" id="KW-0677">Repeat</keyword>
<dbReference type="HOGENOM" id="CLU_015166_10_3_1"/>
<protein>
    <recommendedName>
        <fullName evidence="16">Mitochondrial thiamine pyrophosphate carrier 1</fullName>
    </recommendedName>
</protein>
<dbReference type="SUPFAM" id="SSF103506">
    <property type="entry name" value="Mitochondrial carrier"/>
    <property type="match status" value="1"/>
</dbReference>
<dbReference type="PANTHER" id="PTHR24089">
    <property type="entry name" value="SOLUTE CARRIER FAMILY 25"/>
    <property type="match status" value="1"/>
</dbReference>
<dbReference type="InterPro" id="IPR023395">
    <property type="entry name" value="MCP_dom_sf"/>
</dbReference>
<feature type="transmembrane region" description="Helical" evidence="11">
    <location>
        <begin position="230"/>
        <end position="253"/>
    </location>
</feature>
<dbReference type="Proteomes" id="UP000249293">
    <property type="component" value="Chromosome 1"/>
</dbReference>
<feature type="repeat" description="Solcar" evidence="9">
    <location>
        <begin position="8"/>
        <end position="90"/>
    </location>
</feature>
<dbReference type="InterPro" id="IPR018108">
    <property type="entry name" value="MCP_transmembrane"/>
</dbReference>
<name>A0A099P082_PICKU</name>
<dbReference type="EMBL" id="CP028773">
    <property type="protein sequence ID" value="AWU74208.1"/>
    <property type="molecule type" value="Genomic_DNA"/>
</dbReference>
<keyword evidence="5" id="KW-0999">Mitochondrion inner membrane</keyword>
<keyword evidence="2 10" id="KW-0813">Transport</keyword>
<keyword evidence="15" id="KW-1185">Reference proteome</keyword>
<reference evidence="14" key="1">
    <citation type="journal article" date="2014" name="Microb. Cell Fact.">
        <title>Exploiting Issatchenkia orientalis SD108 for succinic acid production.</title>
        <authorList>
            <person name="Xiao H."/>
            <person name="Shao Z."/>
            <person name="Jiang Y."/>
            <person name="Dole S."/>
            <person name="Zhao H."/>
        </authorList>
    </citation>
    <scope>NUCLEOTIDE SEQUENCE [LARGE SCALE GENOMIC DNA]</scope>
    <source>
        <strain evidence="14">SD108</strain>
    </source>
</reference>
<dbReference type="PROSITE" id="PS50920">
    <property type="entry name" value="SOLCAR"/>
    <property type="match status" value="3"/>
</dbReference>
<dbReference type="KEGG" id="pkz:C5L36_0A08080"/>
<comment type="similarity">
    <text evidence="10">Belongs to the mitochondrial carrier (TC 2.A.29) family.</text>
</comment>
<feature type="transmembrane region" description="Helical" evidence="11">
    <location>
        <begin position="159"/>
        <end position="177"/>
    </location>
</feature>
<evidence type="ECO:0000256" key="4">
    <source>
        <dbReference type="ARBA" id="ARBA00022737"/>
    </source>
</evidence>
<evidence type="ECO:0000313" key="12">
    <source>
        <dbReference type="EMBL" id="AWU74208.1"/>
    </source>
</evidence>
<evidence type="ECO:0000256" key="2">
    <source>
        <dbReference type="ARBA" id="ARBA00022448"/>
    </source>
</evidence>
<evidence type="ECO:0000256" key="11">
    <source>
        <dbReference type="SAM" id="Phobius"/>
    </source>
</evidence>
<dbReference type="STRING" id="4909.A0A099P082"/>
<evidence type="ECO:0008006" key="16">
    <source>
        <dbReference type="Google" id="ProtNLM"/>
    </source>
</evidence>
<organism evidence="13 14">
    <name type="scientific">Pichia kudriavzevii</name>
    <name type="common">Yeast</name>
    <name type="synonym">Issatchenkia orientalis</name>
    <dbReference type="NCBI Taxonomy" id="4909"/>
    <lineage>
        <taxon>Eukaryota</taxon>
        <taxon>Fungi</taxon>
        <taxon>Dikarya</taxon>
        <taxon>Ascomycota</taxon>
        <taxon>Saccharomycotina</taxon>
        <taxon>Pichiomycetes</taxon>
        <taxon>Pichiales</taxon>
        <taxon>Pichiaceae</taxon>
        <taxon>Pichia</taxon>
    </lineage>
</organism>
<dbReference type="GeneID" id="40381918"/>
<keyword evidence="8 9" id="KW-0472">Membrane</keyword>
<evidence type="ECO:0000256" key="1">
    <source>
        <dbReference type="ARBA" id="ARBA00004448"/>
    </source>
</evidence>
<accession>A0A099P082</accession>
<reference evidence="13" key="2">
    <citation type="submission" date="2014-08" db="EMBL/GenBank/DDBJ databases">
        <title>Exploiting Issatchenkia orientalis SD108 for Succinic Acid Production.</title>
        <authorList>
            <person name="Xiao H."/>
            <person name="Shao Z."/>
            <person name="Jiang Y."/>
            <person name="Dole S."/>
            <person name="Zhao H."/>
        </authorList>
    </citation>
    <scope>NUCLEOTIDE SEQUENCE [LARGE SCALE GENOMIC DNA]</scope>
    <source>
        <strain evidence="13">SD108</strain>
    </source>
</reference>
<comment type="subcellular location">
    <subcellularLocation>
        <location evidence="1">Mitochondrion inner membrane</location>
        <topology evidence="1">Multi-pass membrane protein</topology>
    </subcellularLocation>
</comment>
<dbReference type="GO" id="GO:0005743">
    <property type="term" value="C:mitochondrial inner membrane"/>
    <property type="evidence" value="ECO:0007669"/>
    <property type="project" value="UniProtKB-SubCell"/>
</dbReference>
<proteinExistence type="inferred from homology"/>